<evidence type="ECO:0000313" key="3">
    <source>
        <dbReference type="Proteomes" id="UP001199642"/>
    </source>
</evidence>
<organism evidence="2 3">
    <name type="scientific">Microbacterium resistens</name>
    <dbReference type="NCBI Taxonomy" id="156977"/>
    <lineage>
        <taxon>Bacteria</taxon>
        <taxon>Bacillati</taxon>
        <taxon>Actinomycetota</taxon>
        <taxon>Actinomycetes</taxon>
        <taxon>Micrococcales</taxon>
        <taxon>Microbacteriaceae</taxon>
        <taxon>Microbacterium</taxon>
    </lineage>
</organism>
<dbReference type="InterPro" id="IPR011991">
    <property type="entry name" value="ArsR-like_HTH"/>
</dbReference>
<dbReference type="CDD" id="cd00090">
    <property type="entry name" value="HTH_ARSR"/>
    <property type="match status" value="1"/>
</dbReference>
<accession>A0ABY3RUK8</accession>
<feature type="domain" description="HTH arsR-type" evidence="1">
    <location>
        <begin position="5"/>
        <end position="77"/>
    </location>
</feature>
<gene>
    <name evidence="2" type="ORF">K8F61_06135</name>
</gene>
<dbReference type="InterPro" id="IPR001845">
    <property type="entry name" value="HTH_ArsR_DNA-bd_dom"/>
</dbReference>
<dbReference type="Proteomes" id="UP001199642">
    <property type="component" value="Chromosome"/>
</dbReference>
<protein>
    <submittedName>
        <fullName evidence="2">Helix-turn-helix domain-containing protein</fullName>
    </submittedName>
</protein>
<dbReference type="EMBL" id="CP082781">
    <property type="protein sequence ID" value="UGS27753.1"/>
    <property type="molecule type" value="Genomic_DNA"/>
</dbReference>
<name>A0ABY3RUK8_9MICO</name>
<evidence type="ECO:0000313" key="2">
    <source>
        <dbReference type="EMBL" id="UGS27753.1"/>
    </source>
</evidence>
<evidence type="ECO:0000259" key="1">
    <source>
        <dbReference type="SMART" id="SM00418"/>
    </source>
</evidence>
<dbReference type="Pfam" id="PF12840">
    <property type="entry name" value="HTH_20"/>
    <property type="match status" value="1"/>
</dbReference>
<proteinExistence type="predicted"/>
<sequence length="181" mass="20517">MEQISVITAVHHPLRRRIVDHLVLHDTAQVTVLARRLDAQVGSISHHLRMLERAGVVERAEAPDGDRRASWWRLARRGFTWSADDFADSPADALLAREAERQNIRAQIERLQRARRRPSAETPGYDAFSTDTLAWATPGELADLGDRINAVVRDWAHDIDRGDGRERIPVFFFAHGFPTEG</sequence>
<keyword evidence="3" id="KW-1185">Reference proteome</keyword>
<dbReference type="SMART" id="SM00418">
    <property type="entry name" value="HTH_ARSR"/>
    <property type="match status" value="1"/>
</dbReference>
<dbReference type="RefSeq" id="WP_219084741.1">
    <property type="nucleotide sequence ID" value="NZ_CP082781.1"/>
</dbReference>
<reference evidence="2 3" key="1">
    <citation type="submission" date="2023-01" db="EMBL/GenBank/DDBJ databases">
        <title>Characterization of estradiol degrading bacteria Microbacterium sp. MZT7 and reveal degrading genes through genome analysis.</title>
        <authorList>
            <person name="Hao P."/>
            <person name="Gao Y."/>
        </authorList>
    </citation>
    <scope>NUCLEOTIDE SEQUENCE [LARGE SCALE GENOMIC DNA]</scope>
    <source>
        <strain evidence="2 3">MZT7</strain>
    </source>
</reference>